<dbReference type="AlphaFoldDB" id="A0A8S1XUX5"/>
<evidence type="ECO:0000313" key="1">
    <source>
        <dbReference type="EMBL" id="CAD8204847.1"/>
    </source>
</evidence>
<reference evidence="1" key="1">
    <citation type="submission" date="2021-01" db="EMBL/GenBank/DDBJ databases">
        <authorList>
            <consortium name="Genoscope - CEA"/>
            <person name="William W."/>
        </authorList>
    </citation>
    <scope>NUCLEOTIDE SEQUENCE</scope>
</reference>
<name>A0A8S1XUX5_9CILI</name>
<comment type="caution">
    <text evidence="1">The sequence shown here is derived from an EMBL/GenBank/DDBJ whole genome shotgun (WGS) entry which is preliminary data.</text>
</comment>
<keyword evidence="2" id="KW-1185">Reference proteome</keyword>
<organism evidence="1 2">
    <name type="scientific">Paramecium pentaurelia</name>
    <dbReference type="NCBI Taxonomy" id="43138"/>
    <lineage>
        <taxon>Eukaryota</taxon>
        <taxon>Sar</taxon>
        <taxon>Alveolata</taxon>
        <taxon>Ciliophora</taxon>
        <taxon>Intramacronucleata</taxon>
        <taxon>Oligohymenophorea</taxon>
        <taxon>Peniculida</taxon>
        <taxon>Parameciidae</taxon>
        <taxon>Paramecium</taxon>
    </lineage>
</organism>
<gene>
    <name evidence="1" type="ORF">PPENT_87.1.T1390006</name>
</gene>
<accession>A0A8S1XUX5</accession>
<sequence>MQGQQAQQLLVQSNIQFSFQIQQFQYQQLQQPQDSLWLNKSQTIPIKTGNQLQIEVMLQLRVCTHELMKNYDKQQKKIQKDFAKQMVVVFLVIAGQMDMDGWELFMNVQNDLIKPIVLNLQLGHATHYDLELETRGLGSYIRNEYFSFISQIQKNLHYYTSLIFQQLKFIINYYNATQLLNFLSFNISLSILSYSTNRVALYLIYILTFYD</sequence>
<proteinExistence type="predicted"/>
<dbReference type="EMBL" id="CAJJDO010000139">
    <property type="protein sequence ID" value="CAD8204847.1"/>
    <property type="molecule type" value="Genomic_DNA"/>
</dbReference>
<dbReference type="Proteomes" id="UP000689195">
    <property type="component" value="Unassembled WGS sequence"/>
</dbReference>
<evidence type="ECO:0000313" key="2">
    <source>
        <dbReference type="Proteomes" id="UP000689195"/>
    </source>
</evidence>
<protein>
    <submittedName>
        <fullName evidence="1">Uncharacterized protein</fullName>
    </submittedName>
</protein>